<protein>
    <submittedName>
        <fullName evidence="2">Uncharacterized protein</fullName>
    </submittedName>
</protein>
<organism evidence="2 3">
    <name type="scientific">Protopolystoma xenopodis</name>
    <dbReference type="NCBI Taxonomy" id="117903"/>
    <lineage>
        <taxon>Eukaryota</taxon>
        <taxon>Metazoa</taxon>
        <taxon>Spiralia</taxon>
        <taxon>Lophotrochozoa</taxon>
        <taxon>Platyhelminthes</taxon>
        <taxon>Monogenea</taxon>
        <taxon>Polyopisthocotylea</taxon>
        <taxon>Polystomatidea</taxon>
        <taxon>Polystomatidae</taxon>
        <taxon>Protopolystoma</taxon>
    </lineage>
</organism>
<gene>
    <name evidence="2" type="ORF">PXEA_LOCUS11865</name>
</gene>
<dbReference type="AlphaFoldDB" id="A0A3S5FDF1"/>
<feature type="region of interest" description="Disordered" evidence="1">
    <location>
        <begin position="79"/>
        <end position="101"/>
    </location>
</feature>
<sequence>MAGQVYRATLVPSSILLVSTCTIRLEGKVGGKWSGFMVGLCLGQHLDEPQSCTAPLMGVLKWREGLGLLVAIRLTGRSSKVNNPQEPKKRDGIIAKWSRPR</sequence>
<proteinExistence type="predicted"/>
<keyword evidence="3" id="KW-1185">Reference proteome</keyword>
<reference evidence="2" key="1">
    <citation type="submission" date="2018-11" db="EMBL/GenBank/DDBJ databases">
        <authorList>
            <consortium name="Pathogen Informatics"/>
        </authorList>
    </citation>
    <scope>NUCLEOTIDE SEQUENCE</scope>
</reference>
<evidence type="ECO:0000313" key="3">
    <source>
        <dbReference type="Proteomes" id="UP000784294"/>
    </source>
</evidence>
<comment type="caution">
    <text evidence="2">The sequence shown here is derived from an EMBL/GenBank/DDBJ whole genome shotgun (WGS) entry which is preliminary data.</text>
</comment>
<dbReference type="Proteomes" id="UP000784294">
    <property type="component" value="Unassembled WGS sequence"/>
</dbReference>
<evidence type="ECO:0000256" key="1">
    <source>
        <dbReference type="SAM" id="MobiDB-lite"/>
    </source>
</evidence>
<evidence type="ECO:0000313" key="2">
    <source>
        <dbReference type="EMBL" id="VEL18425.1"/>
    </source>
</evidence>
<name>A0A3S5FDF1_9PLAT</name>
<dbReference type="EMBL" id="CAAALY010036953">
    <property type="protein sequence ID" value="VEL18425.1"/>
    <property type="molecule type" value="Genomic_DNA"/>
</dbReference>
<accession>A0A3S5FDF1</accession>